<evidence type="ECO:0000256" key="1">
    <source>
        <dbReference type="SAM" id="MobiDB-lite"/>
    </source>
</evidence>
<proteinExistence type="predicted"/>
<dbReference type="PANTHER" id="PTHR36735:SF1">
    <property type="entry name" value="TRANSMEMBRANE PROTEIN"/>
    <property type="match status" value="1"/>
</dbReference>
<keyword evidence="2" id="KW-1133">Transmembrane helix</keyword>
<keyword evidence="2" id="KW-0472">Membrane</keyword>
<reference evidence="3 4" key="1">
    <citation type="submission" date="2024-11" db="EMBL/GenBank/DDBJ databases">
        <title>A near-complete genome assembly of Cinchona calisaya.</title>
        <authorList>
            <person name="Lian D.C."/>
            <person name="Zhao X.W."/>
            <person name="Wei L."/>
        </authorList>
    </citation>
    <scope>NUCLEOTIDE SEQUENCE [LARGE SCALE GENOMIC DNA]</scope>
    <source>
        <tissue evidence="3">Nenye</tissue>
    </source>
</reference>
<organism evidence="3 4">
    <name type="scientific">Cinchona calisaya</name>
    <dbReference type="NCBI Taxonomy" id="153742"/>
    <lineage>
        <taxon>Eukaryota</taxon>
        <taxon>Viridiplantae</taxon>
        <taxon>Streptophyta</taxon>
        <taxon>Embryophyta</taxon>
        <taxon>Tracheophyta</taxon>
        <taxon>Spermatophyta</taxon>
        <taxon>Magnoliopsida</taxon>
        <taxon>eudicotyledons</taxon>
        <taxon>Gunneridae</taxon>
        <taxon>Pentapetalae</taxon>
        <taxon>asterids</taxon>
        <taxon>lamiids</taxon>
        <taxon>Gentianales</taxon>
        <taxon>Rubiaceae</taxon>
        <taxon>Cinchonoideae</taxon>
        <taxon>Cinchoneae</taxon>
        <taxon>Cinchona</taxon>
    </lineage>
</organism>
<dbReference type="PANTHER" id="PTHR36735">
    <property type="entry name" value="TRANSMEMBRANE PROTEIN"/>
    <property type="match status" value="1"/>
</dbReference>
<evidence type="ECO:0000313" key="4">
    <source>
        <dbReference type="Proteomes" id="UP001630127"/>
    </source>
</evidence>
<feature type="transmembrane region" description="Helical" evidence="2">
    <location>
        <begin position="112"/>
        <end position="136"/>
    </location>
</feature>
<protein>
    <recommendedName>
        <fullName evidence="5">Transmembrane protein</fullName>
    </recommendedName>
</protein>
<feature type="compositionally biased region" description="Basic residues" evidence="1">
    <location>
        <begin position="156"/>
        <end position="171"/>
    </location>
</feature>
<evidence type="ECO:0000256" key="2">
    <source>
        <dbReference type="SAM" id="Phobius"/>
    </source>
</evidence>
<feature type="region of interest" description="Disordered" evidence="1">
    <location>
        <begin position="147"/>
        <end position="189"/>
    </location>
</feature>
<keyword evidence="2" id="KW-0812">Transmembrane</keyword>
<evidence type="ECO:0008006" key="5">
    <source>
        <dbReference type="Google" id="ProtNLM"/>
    </source>
</evidence>
<dbReference type="Proteomes" id="UP001630127">
    <property type="component" value="Unassembled WGS sequence"/>
</dbReference>
<keyword evidence="4" id="KW-1185">Reference proteome</keyword>
<dbReference type="AlphaFoldDB" id="A0ABD3AGM1"/>
<name>A0ABD3AGM1_9GENT</name>
<dbReference type="EMBL" id="JBJUIK010000004">
    <property type="protein sequence ID" value="KAL3530784.1"/>
    <property type="molecule type" value="Genomic_DNA"/>
</dbReference>
<comment type="caution">
    <text evidence="3">The sequence shown here is derived from an EMBL/GenBank/DDBJ whole genome shotgun (WGS) entry which is preliminary data.</text>
</comment>
<gene>
    <name evidence="3" type="ORF">ACH5RR_010106</name>
</gene>
<evidence type="ECO:0000313" key="3">
    <source>
        <dbReference type="EMBL" id="KAL3530784.1"/>
    </source>
</evidence>
<sequence length="189" mass="20637">MATTSIATSPPSLSSSFIIKPKHQASLISFKSNLSTSSPRFGLKKPPHFSSTRKLSSYPNTPSEVPLRIRTTQRWKLSSAIKDNLFLLEAAANPVENSSELASTSEDGVSSIISVLLLVAFIGLSILTIGVIYIAVTDFLQKREREKFEKEEAATKKKGGKKGNIRIRARAGPRGFGQKIQEEDDDASE</sequence>
<accession>A0ABD3AGM1</accession>